<dbReference type="PRINTS" id="PR00446">
    <property type="entry name" value="HYDRGNUPTAKE"/>
</dbReference>
<keyword evidence="2 5" id="KW-0645">Protease</keyword>
<evidence type="ECO:0000313" key="5">
    <source>
        <dbReference type="EMBL" id="AEF99988.1"/>
    </source>
</evidence>
<reference evidence="6" key="3">
    <citation type="submission" date="2011-05" db="EMBL/GenBank/DDBJ databases">
        <title>Complete sequence of Methylomonas methanica MC09.</title>
        <authorList>
            <consortium name="US DOE Joint Genome Institute"/>
            <person name="Lucas S."/>
            <person name="Han J."/>
            <person name="Lapidus A."/>
            <person name="Cheng J.-F."/>
            <person name="Goodwin L."/>
            <person name="Pitluck S."/>
            <person name="Peters L."/>
            <person name="Mikhailova N."/>
            <person name="Teshima H."/>
            <person name="Han C."/>
            <person name="Tapia R."/>
            <person name="Land M."/>
            <person name="Hauser L."/>
            <person name="Kyrpides N."/>
            <person name="Ivanova N."/>
            <person name="Pagani I."/>
            <person name="Stein L."/>
            <person name="Woyke T."/>
        </authorList>
    </citation>
    <scope>NUCLEOTIDE SEQUENCE [LARGE SCALE GENOMIC DNA]</scope>
    <source>
        <strain evidence="6">MC09</strain>
    </source>
</reference>
<dbReference type="PANTHER" id="PTHR30302:SF1">
    <property type="entry name" value="HYDROGENASE 2 MATURATION PROTEASE"/>
    <property type="match status" value="1"/>
</dbReference>
<evidence type="ECO:0000256" key="2">
    <source>
        <dbReference type="ARBA" id="ARBA00022670"/>
    </source>
</evidence>
<dbReference type="GO" id="GO:0016485">
    <property type="term" value="P:protein processing"/>
    <property type="evidence" value="ECO:0007669"/>
    <property type="project" value="TreeGrafter"/>
</dbReference>
<name>G0A0Q4_METMM</name>
<reference key="2">
    <citation type="submission" date="2011-05" db="EMBL/GenBank/DDBJ databases">
        <title>Complete genome sequence of the aerobic marine methanotroph Methylomonas methanica MC09.</title>
        <authorList>
            <person name="Boden R."/>
            <person name="Cunliffe M."/>
            <person name="Scanlan J."/>
            <person name="Moussard H."/>
            <person name="Kits K.D."/>
            <person name="Klotz M."/>
            <person name="Jetten M."/>
            <person name="Vuilleumier S."/>
            <person name="Han J."/>
            <person name="Peters L."/>
            <person name="Mikhailova N."/>
            <person name="Teshima H."/>
            <person name="Tapia R."/>
            <person name="Kyrpides N."/>
            <person name="Ivanova N."/>
            <person name="Pagani I."/>
            <person name="Cheng J.-F."/>
            <person name="Goodwin L."/>
            <person name="Han C."/>
            <person name="Hauser L."/>
            <person name="Land M."/>
            <person name="Lapidus A."/>
            <person name="Lucas S."/>
            <person name="Pitluck S."/>
            <person name="Woyke T."/>
            <person name="Stein L.Y."/>
            <person name="Murrell C."/>
        </authorList>
    </citation>
    <scope>NUCLEOTIDE SEQUENCE</scope>
    <source>
        <strain>MC09</strain>
    </source>
</reference>
<dbReference type="SUPFAM" id="SSF53163">
    <property type="entry name" value="HybD-like"/>
    <property type="match status" value="1"/>
</dbReference>
<dbReference type="Gene3D" id="3.40.50.1450">
    <property type="entry name" value="HybD-like"/>
    <property type="match status" value="1"/>
</dbReference>
<evidence type="ECO:0000256" key="1">
    <source>
        <dbReference type="ARBA" id="ARBA00006814"/>
    </source>
</evidence>
<gene>
    <name evidence="5" type="ordered locus">Metme_1569</name>
</gene>
<reference evidence="5 6" key="1">
    <citation type="journal article" date="2011" name="J. Bacteriol.">
        <title>Complete Genome Sequence of the Aerobic Marine Methanotroph Methylomonas methanica MC09.</title>
        <authorList>
            <person name="Boden R."/>
            <person name="Cunliffe M."/>
            <person name="Scanlan J."/>
            <person name="Moussard H."/>
            <person name="Kits K.D."/>
            <person name="Klotz M.G."/>
            <person name="Jetten M.S."/>
            <person name="Vuilleumier S."/>
            <person name="Han J."/>
            <person name="Peters L."/>
            <person name="Mikhailova N."/>
            <person name="Teshima H."/>
            <person name="Tapia R."/>
            <person name="Kyrpides N."/>
            <person name="Ivanova N."/>
            <person name="Pagani I."/>
            <person name="Cheng J.F."/>
            <person name="Goodwin L."/>
            <person name="Han C."/>
            <person name="Hauser L."/>
            <person name="Land M.L."/>
            <person name="Lapidus A."/>
            <person name="Lucas S."/>
            <person name="Pitluck S."/>
            <person name="Woyke T."/>
            <person name="Stein L."/>
            <person name="Murrell J.C."/>
        </authorList>
    </citation>
    <scope>NUCLEOTIDE SEQUENCE [LARGE SCALE GENOMIC DNA]</scope>
    <source>
        <strain evidence="5 6">MC09</strain>
    </source>
</reference>
<keyword evidence="4" id="KW-0378">Hydrolase</keyword>
<organism evidence="5 6">
    <name type="scientific">Methylomonas methanica (strain DSM 25384 / MC09)</name>
    <dbReference type="NCBI Taxonomy" id="857087"/>
    <lineage>
        <taxon>Bacteria</taxon>
        <taxon>Pseudomonadati</taxon>
        <taxon>Pseudomonadota</taxon>
        <taxon>Gammaproteobacteria</taxon>
        <taxon>Methylococcales</taxon>
        <taxon>Methylococcaceae</taxon>
        <taxon>Methylomonas</taxon>
    </lineage>
</organism>
<dbReference type="NCBIfam" id="TIGR00072">
    <property type="entry name" value="hydrog_prot"/>
    <property type="match status" value="1"/>
</dbReference>
<dbReference type="CDD" id="cd00518">
    <property type="entry name" value="H2MP"/>
    <property type="match status" value="1"/>
</dbReference>
<dbReference type="PANTHER" id="PTHR30302">
    <property type="entry name" value="HYDROGENASE 1 MATURATION PROTEASE"/>
    <property type="match status" value="1"/>
</dbReference>
<dbReference type="Pfam" id="PF01750">
    <property type="entry name" value="HycI"/>
    <property type="match status" value="1"/>
</dbReference>
<keyword evidence="3" id="KW-0064">Aspartyl protease</keyword>
<dbReference type="InterPro" id="IPR000671">
    <property type="entry name" value="Peptidase_A31"/>
</dbReference>
<dbReference type="STRING" id="857087.Metme_1569"/>
<dbReference type="eggNOG" id="COG0680">
    <property type="taxonomic scope" value="Bacteria"/>
</dbReference>
<evidence type="ECO:0000256" key="4">
    <source>
        <dbReference type="ARBA" id="ARBA00022801"/>
    </source>
</evidence>
<evidence type="ECO:0000313" key="6">
    <source>
        <dbReference type="Proteomes" id="UP000008888"/>
    </source>
</evidence>
<dbReference type="HOGENOM" id="CLU_099037_2_1_6"/>
<dbReference type="InterPro" id="IPR023430">
    <property type="entry name" value="Pept_HybD-like_dom_sf"/>
</dbReference>
<dbReference type="OrthoDB" id="9792731at2"/>
<accession>G0A0Q4</accession>
<dbReference type="EMBL" id="CP002738">
    <property type="protein sequence ID" value="AEF99988.1"/>
    <property type="molecule type" value="Genomic_DNA"/>
</dbReference>
<dbReference type="KEGG" id="mmt:Metme_1569"/>
<dbReference type="GO" id="GO:0004190">
    <property type="term" value="F:aspartic-type endopeptidase activity"/>
    <property type="evidence" value="ECO:0007669"/>
    <property type="project" value="UniProtKB-KW"/>
</dbReference>
<proteinExistence type="inferred from homology"/>
<dbReference type="Proteomes" id="UP000008888">
    <property type="component" value="Chromosome"/>
</dbReference>
<keyword evidence="6" id="KW-1185">Reference proteome</keyword>
<evidence type="ECO:0000256" key="3">
    <source>
        <dbReference type="ARBA" id="ARBA00022750"/>
    </source>
</evidence>
<sequence>MTTMRHIICFGNPLHGDDGFGTAVYQRLAELPLPDNLRLFDAGTAGLAALTLFQGCDEVCIVDACQSGGEAGRLSRLLPETVMAEVTPAGHGVGVGYLLQALAALPEPMPQIQIIAAEADAVGVFRPGLSAAVAKAVDEAVALLSPYFFCDAA</sequence>
<dbReference type="GO" id="GO:0008047">
    <property type="term" value="F:enzyme activator activity"/>
    <property type="evidence" value="ECO:0007669"/>
    <property type="project" value="InterPro"/>
</dbReference>
<protein>
    <submittedName>
        <fullName evidence="5">Hydrogenase maturation protease</fullName>
    </submittedName>
</protein>
<comment type="similarity">
    <text evidence="1">Belongs to the peptidase A31 family.</text>
</comment>
<dbReference type="AlphaFoldDB" id="G0A0Q4"/>